<dbReference type="PANTHER" id="PTHR31636">
    <property type="entry name" value="OSJNBA0084A10.13 PROTEIN-RELATED"/>
    <property type="match status" value="1"/>
</dbReference>
<dbReference type="Pfam" id="PF03514">
    <property type="entry name" value="GRAS"/>
    <property type="match status" value="1"/>
</dbReference>
<dbReference type="PROSITE" id="PS50985">
    <property type="entry name" value="GRAS"/>
    <property type="match status" value="1"/>
</dbReference>
<comment type="caution">
    <text evidence="3">Lacks conserved residue(s) required for the propagation of feature annotation.</text>
</comment>
<keyword evidence="5" id="KW-1185">Reference proteome</keyword>
<comment type="similarity">
    <text evidence="3">Belongs to the GRAS family.</text>
</comment>
<reference evidence="4" key="1">
    <citation type="submission" date="2023-03" db="EMBL/GenBank/DDBJ databases">
        <authorList>
            <person name="Julca I."/>
        </authorList>
    </citation>
    <scope>NUCLEOTIDE SEQUENCE</scope>
</reference>
<feature type="region of interest" description="Leucine repeat II (LRII)" evidence="3">
    <location>
        <begin position="136"/>
        <end position="168"/>
    </location>
</feature>
<gene>
    <name evidence="4" type="ORF">OLC1_LOCUS16123</name>
</gene>
<keyword evidence="2" id="KW-0804">Transcription</keyword>
<evidence type="ECO:0000256" key="1">
    <source>
        <dbReference type="ARBA" id="ARBA00023015"/>
    </source>
</evidence>
<dbReference type="InterPro" id="IPR005202">
    <property type="entry name" value="TF_GRAS"/>
</dbReference>
<protein>
    <submittedName>
        <fullName evidence="4">OLC1v1007420C1</fullName>
    </submittedName>
</protein>
<name>A0AAV1DJ84_OLDCO</name>
<evidence type="ECO:0000313" key="5">
    <source>
        <dbReference type="Proteomes" id="UP001161247"/>
    </source>
</evidence>
<dbReference type="AlphaFoldDB" id="A0AAV1DJ84"/>
<evidence type="ECO:0000313" key="4">
    <source>
        <dbReference type="EMBL" id="CAI9107935.1"/>
    </source>
</evidence>
<dbReference type="Proteomes" id="UP001161247">
    <property type="component" value="Chromosome 5"/>
</dbReference>
<evidence type="ECO:0000256" key="2">
    <source>
        <dbReference type="ARBA" id="ARBA00023163"/>
    </source>
</evidence>
<sequence>MMIQVKKMEGVASNLQGVIRRKLIIKNKAGKDMKMHCFVQAGILIFMSNQGMGKNIRKVVDLKKYGANELLKKIRQHSSSYGDPTERLTHYFGDALEAWMTGMVAMSVTCNFPPKLKITGIDLPQPGFHSVERIEETRHRLANYVKRFNLPFGFHVIAKRCEAITKMI</sequence>
<proteinExistence type="inferred from homology"/>
<accession>A0AAV1DJ84</accession>
<evidence type="ECO:0000256" key="3">
    <source>
        <dbReference type="PROSITE-ProRule" id="PRU01191"/>
    </source>
</evidence>
<organism evidence="4 5">
    <name type="scientific">Oldenlandia corymbosa var. corymbosa</name>
    <dbReference type="NCBI Taxonomy" id="529605"/>
    <lineage>
        <taxon>Eukaryota</taxon>
        <taxon>Viridiplantae</taxon>
        <taxon>Streptophyta</taxon>
        <taxon>Embryophyta</taxon>
        <taxon>Tracheophyta</taxon>
        <taxon>Spermatophyta</taxon>
        <taxon>Magnoliopsida</taxon>
        <taxon>eudicotyledons</taxon>
        <taxon>Gunneridae</taxon>
        <taxon>Pentapetalae</taxon>
        <taxon>asterids</taxon>
        <taxon>lamiids</taxon>
        <taxon>Gentianales</taxon>
        <taxon>Rubiaceae</taxon>
        <taxon>Rubioideae</taxon>
        <taxon>Spermacoceae</taxon>
        <taxon>Hedyotis-Oldenlandia complex</taxon>
        <taxon>Oldenlandia</taxon>
    </lineage>
</organism>
<dbReference type="EMBL" id="OX459122">
    <property type="protein sequence ID" value="CAI9107935.1"/>
    <property type="molecule type" value="Genomic_DNA"/>
</dbReference>
<keyword evidence="1" id="KW-0805">Transcription regulation</keyword>